<dbReference type="AlphaFoldDB" id="A0A392RJP5"/>
<organism evidence="1 2">
    <name type="scientific">Trifolium medium</name>
    <dbReference type="NCBI Taxonomy" id="97028"/>
    <lineage>
        <taxon>Eukaryota</taxon>
        <taxon>Viridiplantae</taxon>
        <taxon>Streptophyta</taxon>
        <taxon>Embryophyta</taxon>
        <taxon>Tracheophyta</taxon>
        <taxon>Spermatophyta</taxon>
        <taxon>Magnoliopsida</taxon>
        <taxon>eudicotyledons</taxon>
        <taxon>Gunneridae</taxon>
        <taxon>Pentapetalae</taxon>
        <taxon>rosids</taxon>
        <taxon>fabids</taxon>
        <taxon>Fabales</taxon>
        <taxon>Fabaceae</taxon>
        <taxon>Papilionoideae</taxon>
        <taxon>50 kb inversion clade</taxon>
        <taxon>NPAAA clade</taxon>
        <taxon>Hologalegina</taxon>
        <taxon>IRL clade</taxon>
        <taxon>Trifolieae</taxon>
        <taxon>Trifolium</taxon>
    </lineage>
</organism>
<accession>A0A392RJP5</accession>
<dbReference type="Proteomes" id="UP000265520">
    <property type="component" value="Unassembled WGS sequence"/>
</dbReference>
<name>A0A392RJP5_9FABA</name>
<sequence>MNSVVLTVTNKSTTKHCPPHIQTTGAKYRPPHMRNIVSHSKLKTNKFYAGSPIFSKSPSPTVVPLPSYITKKIVTLGATAPVQD</sequence>
<evidence type="ECO:0000313" key="2">
    <source>
        <dbReference type="Proteomes" id="UP000265520"/>
    </source>
</evidence>
<protein>
    <submittedName>
        <fullName evidence="1">Uncharacterized protein</fullName>
    </submittedName>
</protein>
<proteinExistence type="predicted"/>
<keyword evidence="2" id="KW-1185">Reference proteome</keyword>
<comment type="caution">
    <text evidence="1">The sequence shown here is derived from an EMBL/GenBank/DDBJ whole genome shotgun (WGS) entry which is preliminary data.</text>
</comment>
<reference evidence="1 2" key="1">
    <citation type="journal article" date="2018" name="Front. Plant Sci.">
        <title>Red Clover (Trifolium pratense) and Zigzag Clover (T. medium) - A Picture of Genomic Similarities and Differences.</title>
        <authorList>
            <person name="Dluhosova J."/>
            <person name="Istvanek J."/>
            <person name="Nedelnik J."/>
            <person name="Repkova J."/>
        </authorList>
    </citation>
    <scope>NUCLEOTIDE SEQUENCE [LARGE SCALE GENOMIC DNA]</scope>
    <source>
        <strain evidence="2">cv. 10/8</strain>
        <tissue evidence="1">Leaf</tissue>
    </source>
</reference>
<evidence type="ECO:0000313" key="1">
    <source>
        <dbReference type="EMBL" id="MCI36801.1"/>
    </source>
</evidence>
<dbReference type="EMBL" id="LXQA010237480">
    <property type="protein sequence ID" value="MCI36801.1"/>
    <property type="molecule type" value="Genomic_DNA"/>
</dbReference>